<protein>
    <submittedName>
        <fullName evidence="9">Uncharacterized protein</fullName>
    </submittedName>
</protein>
<keyword evidence="3 8" id="KW-0812">Transmembrane</keyword>
<dbReference type="GO" id="GO:0000407">
    <property type="term" value="C:phagophore assembly site"/>
    <property type="evidence" value="ECO:0007669"/>
    <property type="project" value="TreeGrafter"/>
</dbReference>
<keyword evidence="5" id="KW-0072">Autophagy</keyword>
<dbReference type="Pfam" id="PF04109">
    <property type="entry name" value="ATG9"/>
    <property type="match status" value="1"/>
</dbReference>
<reference evidence="9" key="1">
    <citation type="submission" date="2018-05" db="EMBL/GenBank/DDBJ databases">
        <authorList>
            <person name="Lanie J.A."/>
            <person name="Ng W.-L."/>
            <person name="Kazmierczak K.M."/>
            <person name="Andrzejewski T.M."/>
            <person name="Davidsen T.M."/>
            <person name="Wayne K.J."/>
            <person name="Tettelin H."/>
            <person name="Glass J.I."/>
            <person name="Rusch D."/>
            <person name="Podicherti R."/>
            <person name="Tsui H.-C.T."/>
            <person name="Winkler M.E."/>
        </authorList>
    </citation>
    <scope>NUCLEOTIDE SEQUENCE</scope>
</reference>
<gene>
    <name evidence="9" type="ORF">METZ01_LOCUS140094</name>
</gene>
<evidence type="ECO:0000256" key="1">
    <source>
        <dbReference type="ARBA" id="ARBA00004127"/>
    </source>
</evidence>
<evidence type="ECO:0000256" key="3">
    <source>
        <dbReference type="ARBA" id="ARBA00022692"/>
    </source>
</evidence>
<name>A0A381ZDC7_9ZZZZ</name>
<keyword evidence="4 8" id="KW-1133">Transmembrane helix</keyword>
<proteinExistence type="predicted"/>
<evidence type="ECO:0000313" key="9">
    <source>
        <dbReference type="EMBL" id="SVA87240.1"/>
    </source>
</evidence>
<keyword evidence="2" id="KW-0813">Transport</keyword>
<dbReference type="PANTHER" id="PTHR13038">
    <property type="entry name" value="APG9 AUTOPHAGY 9"/>
    <property type="match status" value="1"/>
</dbReference>
<dbReference type="GO" id="GO:0034727">
    <property type="term" value="P:piecemeal microautophagy of the nucleus"/>
    <property type="evidence" value="ECO:0007669"/>
    <property type="project" value="TreeGrafter"/>
</dbReference>
<dbReference type="GO" id="GO:0006869">
    <property type="term" value="P:lipid transport"/>
    <property type="evidence" value="ECO:0007669"/>
    <property type="project" value="UniProtKB-KW"/>
</dbReference>
<dbReference type="GO" id="GO:0034497">
    <property type="term" value="P:protein localization to phagophore assembly site"/>
    <property type="evidence" value="ECO:0007669"/>
    <property type="project" value="TreeGrafter"/>
</dbReference>
<evidence type="ECO:0000256" key="7">
    <source>
        <dbReference type="ARBA" id="ARBA00023136"/>
    </source>
</evidence>
<dbReference type="AlphaFoldDB" id="A0A381ZDC7"/>
<dbReference type="GO" id="GO:0012505">
    <property type="term" value="C:endomembrane system"/>
    <property type="evidence" value="ECO:0007669"/>
    <property type="project" value="UniProtKB-SubCell"/>
</dbReference>
<evidence type="ECO:0000256" key="6">
    <source>
        <dbReference type="ARBA" id="ARBA00023055"/>
    </source>
</evidence>
<accession>A0A381ZDC7</accession>
<evidence type="ECO:0000256" key="2">
    <source>
        <dbReference type="ARBA" id="ARBA00022448"/>
    </source>
</evidence>
<organism evidence="9">
    <name type="scientific">marine metagenome</name>
    <dbReference type="NCBI Taxonomy" id="408172"/>
    <lineage>
        <taxon>unclassified sequences</taxon>
        <taxon>metagenomes</taxon>
        <taxon>ecological metagenomes</taxon>
    </lineage>
</organism>
<keyword evidence="6" id="KW-0445">Lipid transport</keyword>
<comment type="subcellular location">
    <subcellularLocation>
        <location evidence="1">Endomembrane system</location>
        <topology evidence="1">Multi-pass membrane protein</topology>
    </subcellularLocation>
</comment>
<dbReference type="GO" id="GO:0061709">
    <property type="term" value="P:reticulophagy"/>
    <property type="evidence" value="ECO:0007669"/>
    <property type="project" value="TreeGrafter"/>
</dbReference>
<evidence type="ECO:0000256" key="4">
    <source>
        <dbReference type="ARBA" id="ARBA00022989"/>
    </source>
</evidence>
<dbReference type="EMBL" id="UINC01020878">
    <property type="protein sequence ID" value="SVA87240.1"/>
    <property type="molecule type" value="Genomic_DNA"/>
</dbReference>
<dbReference type="GO" id="GO:0005776">
    <property type="term" value="C:autophagosome"/>
    <property type="evidence" value="ECO:0007669"/>
    <property type="project" value="TreeGrafter"/>
</dbReference>
<feature type="transmembrane region" description="Helical" evidence="8">
    <location>
        <begin position="44"/>
        <end position="74"/>
    </location>
</feature>
<keyword evidence="7 8" id="KW-0472">Membrane</keyword>
<dbReference type="GO" id="GO:0000422">
    <property type="term" value="P:autophagy of mitochondrion"/>
    <property type="evidence" value="ECO:0007669"/>
    <property type="project" value="TreeGrafter"/>
</dbReference>
<sequence>MLENSHTHLLTDNDRPPTPPDVSMFIDNAILINDNFLIEIYNYYFGQGFLCILIDNLLNIFGLLFLILYSVFLFECIDYNTLYSEHSLRKAIQISNIKNASLFLPPR</sequence>
<evidence type="ECO:0000256" key="5">
    <source>
        <dbReference type="ARBA" id="ARBA00023006"/>
    </source>
</evidence>
<dbReference type="PANTHER" id="PTHR13038:SF10">
    <property type="entry name" value="AUTOPHAGY-RELATED PROTEIN 9"/>
    <property type="match status" value="1"/>
</dbReference>
<dbReference type="InterPro" id="IPR007241">
    <property type="entry name" value="Autophagy-rel_prot_9"/>
</dbReference>
<evidence type="ECO:0000256" key="8">
    <source>
        <dbReference type="SAM" id="Phobius"/>
    </source>
</evidence>